<comment type="caution">
    <text evidence="3">The sequence shown here is derived from an EMBL/GenBank/DDBJ whole genome shotgun (WGS) entry which is preliminary data.</text>
</comment>
<evidence type="ECO:0000313" key="3">
    <source>
        <dbReference type="EMBL" id="EKU27749.1"/>
    </source>
</evidence>
<dbReference type="PROSITE" id="PS51257">
    <property type="entry name" value="PROKAR_LIPOPROTEIN"/>
    <property type="match status" value="1"/>
</dbReference>
<dbReference type="Proteomes" id="UP000016057">
    <property type="component" value="Unassembled WGS sequence"/>
</dbReference>
<feature type="region of interest" description="Disordered" evidence="1">
    <location>
        <begin position="25"/>
        <end position="52"/>
    </location>
</feature>
<feature type="region of interest" description="Disordered" evidence="1">
    <location>
        <begin position="133"/>
        <end position="166"/>
    </location>
</feature>
<evidence type="ECO:0000313" key="4">
    <source>
        <dbReference type="Proteomes" id="UP000016057"/>
    </source>
</evidence>
<evidence type="ECO:0000259" key="2">
    <source>
        <dbReference type="Pfam" id="PF15983"/>
    </source>
</evidence>
<feature type="compositionally biased region" description="Polar residues" evidence="1">
    <location>
        <begin position="152"/>
        <end position="166"/>
    </location>
</feature>
<dbReference type="EMBL" id="AMYT01000008">
    <property type="protein sequence ID" value="EKU27749.1"/>
    <property type="molecule type" value="Genomic_DNA"/>
</dbReference>
<dbReference type="Pfam" id="PF15983">
    <property type="entry name" value="DUF4767"/>
    <property type="match status" value="1"/>
</dbReference>
<dbReference type="eggNOG" id="ENOG50331MW">
    <property type="taxonomic scope" value="Bacteria"/>
</dbReference>
<dbReference type="OrthoDB" id="2149782at2"/>
<feature type="compositionally biased region" description="Low complexity" evidence="1">
    <location>
        <begin position="26"/>
        <end position="38"/>
    </location>
</feature>
<protein>
    <submittedName>
        <fullName evidence="3">Putative secreted protein</fullName>
    </submittedName>
</protein>
<evidence type="ECO:0000256" key="1">
    <source>
        <dbReference type="SAM" id="MobiDB-lite"/>
    </source>
</evidence>
<proteinExistence type="predicted"/>
<feature type="compositionally biased region" description="Basic and acidic residues" evidence="1">
    <location>
        <begin position="133"/>
        <end position="151"/>
    </location>
</feature>
<keyword evidence="4" id="KW-1185">Reference proteome</keyword>
<name>K8Z9M2_9ENTE</name>
<organism evidence="3 4">
    <name type="scientific">Catellicoccus marimammalium M35/04/3</name>
    <dbReference type="NCBI Taxonomy" id="1234409"/>
    <lineage>
        <taxon>Bacteria</taxon>
        <taxon>Bacillati</taxon>
        <taxon>Bacillota</taxon>
        <taxon>Bacilli</taxon>
        <taxon>Lactobacillales</taxon>
        <taxon>Enterococcaceae</taxon>
        <taxon>Catellicoccus</taxon>
    </lineage>
</organism>
<feature type="domain" description="DUF4767" evidence="2">
    <location>
        <begin position="170"/>
        <end position="301"/>
    </location>
</feature>
<dbReference type="InterPro" id="IPR031927">
    <property type="entry name" value="DUF4767"/>
</dbReference>
<dbReference type="AlphaFoldDB" id="K8Z9M2"/>
<dbReference type="RefSeq" id="WP_009488488.1">
    <property type="nucleotide sequence ID" value="NZ_AMYT01000008.1"/>
</dbReference>
<sequence>MKVKIGISLMIGLSLLTACGVKEETTTSSSSTSASSASLNEEDYQKDLARAEDNIDQENWNTALHDLDEAAKYKNTAQVKGYRLQIRSYQKAKAQEEAGDLSTAEKLYTDVTKVKNGYAPLKDKAEKKLEACQNKKKEENESVKEEVKVADTQESSIQQEESTKSSGNVYWNAQKNQQLGQYMKEWEQEMDQNYTQGDVNPNRNSIYMTASFFQDGKGFAVEGQTAPIVASADGNTQEGAYNVVAAYASTPGKDNQIRRYLFAIHQGEPIVLVNEGKEENGNILFYPTKNIPLQQEFTKLVQS</sequence>
<accession>K8Z9M2</accession>
<dbReference type="STRING" id="1234409.C683_0214"/>
<feature type="compositionally biased region" description="Basic and acidic residues" evidence="1">
    <location>
        <begin position="43"/>
        <end position="52"/>
    </location>
</feature>
<reference evidence="3 4" key="1">
    <citation type="journal article" date="2013" name="Genome Announc.">
        <title>Draft Genome Sequence of Catellicoccus marimammalium, a Novel Species Commonly Found in Gull Feces.</title>
        <authorList>
            <person name="Weigand M.R."/>
            <person name="Ryu H."/>
            <person name="Bozcek L."/>
            <person name="Konstantinidis K.T."/>
            <person name="Santo Domingo J.W."/>
        </authorList>
    </citation>
    <scope>NUCLEOTIDE SEQUENCE [LARGE SCALE GENOMIC DNA]</scope>
    <source>
        <strain evidence="3 4">M35/04/3</strain>
    </source>
</reference>
<gene>
    <name evidence="3" type="ORF">C683_0214</name>
</gene>